<evidence type="ECO:0000256" key="2">
    <source>
        <dbReference type="ARBA" id="ARBA00023110"/>
    </source>
</evidence>
<gene>
    <name evidence="5" type="ORF">GM418_10755</name>
</gene>
<dbReference type="EMBL" id="CP046401">
    <property type="protein sequence ID" value="QGY44120.1"/>
    <property type="molecule type" value="Genomic_DNA"/>
</dbReference>
<dbReference type="KEGG" id="mcos:GM418_10755"/>
<evidence type="ECO:0000256" key="3">
    <source>
        <dbReference type="ARBA" id="ARBA00023235"/>
    </source>
</evidence>
<dbReference type="PROSITE" id="PS50072">
    <property type="entry name" value="CSA_PPIASE_2"/>
    <property type="match status" value="1"/>
</dbReference>
<dbReference type="Gene3D" id="2.40.100.10">
    <property type="entry name" value="Cyclophilin-like"/>
    <property type="match status" value="1"/>
</dbReference>
<keyword evidence="2" id="KW-0697">Rotamase</keyword>
<proteinExistence type="predicted"/>
<accession>A0A6I6JSN8</accession>
<organism evidence="5 6">
    <name type="scientific">Maribellus comscasis</name>
    <dbReference type="NCBI Taxonomy" id="2681766"/>
    <lineage>
        <taxon>Bacteria</taxon>
        <taxon>Pseudomonadati</taxon>
        <taxon>Bacteroidota</taxon>
        <taxon>Bacteroidia</taxon>
        <taxon>Marinilabiliales</taxon>
        <taxon>Prolixibacteraceae</taxon>
        <taxon>Maribellus</taxon>
    </lineage>
</organism>
<dbReference type="InterPro" id="IPR002130">
    <property type="entry name" value="Cyclophilin-type_PPIase_dom"/>
</dbReference>
<dbReference type="Pfam" id="PF00160">
    <property type="entry name" value="Pro_isomerase"/>
    <property type="match status" value="1"/>
</dbReference>
<keyword evidence="6" id="KW-1185">Reference proteome</keyword>
<feature type="domain" description="PPIase cyclophilin-type" evidence="4">
    <location>
        <begin position="29"/>
        <end position="191"/>
    </location>
</feature>
<dbReference type="PANTHER" id="PTHR43246">
    <property type="entry name" value="PEPTIDYL-PROLYL CIS-TRANS ISOMERASE CYP38, CHLOROPLASTIC"/>
    <property type="match status" value="1"/>
</dbReference>
<dbReference type="EC" id="5.2.1.8" evidence="1"/>
<dbReference type="GO" id="GO:0003755">
    <property type="term" value="F:peptidyl-prolyl cis-trans isomerase activity"/>
    <property type="evidence" value="ECO:0007669"/>
    <property type="project" value="UniProtKB-KW"/>
</dbReference>
<dbReference type="AlphaFoldDB" id="A0A6I6JSN8"/>
<protein>
    <recommendedName>
        <fullName evidence="1">peptidylprolyl isomerase</fullName>
        <ecNumber evidence="1">5.2.1.8</ecNumber>
    </recommendedName>
</protein>
<evidence type="ECO:0000313" key="5">
    <source>
        <dbReference type="EMBL" id="QGY44120.1"/>
    </source>
</evidence>
<dbReference type="SUPFAM" id="SSF50891">
    <property type="entry name" value="Cyclophilin-like"/>
    <property type="match status" value="1"/>
</dbReference>
<dbReference type="InterPro" id="IPR044665">
    <property type="entry name" value="E_coli_cyclophilin_A-like"/>
</dbReference>
<reference evidence="5 6" key="1">
    <citation type="submission" date="2019-11" db="EMBL/GenBank/DDBJ databases">
        <authorList>
            <person name="Zheng R.K."/>
            <person name="Sun C.M."/>
        </authorList>
    </citation>
    <scope>NUCLEOTIDE SEQUENCE [LARGE SCALE GENOMIC DNA]</scope>
    <source>
        <strain evidence="5 6">WC007</strain>
    </source>
</reference>
<keyword evidence="3 5" id="KW-0413">Isomerase</keyword>
<evidence type="ECO:0000259" key="4">
    <source>
        <dbReference type="PROSITE" id="PS50072"/>
    </source>
</evidence>
<evidence type="ECO:0000256" key="1">
    <source>
        <dbReference type="ARBA" id="ARBA00013194"/>
    </source>
</evidence>
<evidence type="ECO:0000313" key="6">
    <source>
        <dbReference type="Proteomes" id="UP000428260"/>
    </source>
</evidence>
<name>A0A6I6JSN8_9BACT</name>
<dbReference type="Proteomes" id="UP000428260">
    <property type="component" value="Chromosome"/>
</dbReference>
<dbReference type="InterPro" id="IPR029000">
    <property type="entry name" value="Cyclophilin-like_dom_sf"/>
</dbReference>
<sequence length="191" mass="21142">MRIIILFWLLSFSFFIGIGQPLPQVRIKTSMGNIVAELDTVNAPITAKNFLNLVKTGALNNAVFYRVVRMDNQPNNAVKIEVVQGGLFDDEKIAKYPSIQHETTKMTGLKHLNGTLSMARYEPGTASTEFSICIGDQPELDFGGKRNPDGQGFAAFGTVLSGMEVAKKIQKQKDNQQYLVEPVSIYSIKIL</sequence>